<dbReference type="PROSITE" id="PS50293">
    <property type="entry name" value="TPR_REGION"/>
    <property type="match status" value="1"/>
</dbReference>
<dbReference type="SMART" id="SM00388">
    <property type="entry name" value="HisKA"/>
    <property type="match status" value="1"/>
</dbReference>
<evidence type="ECO:0000256" key="4">
    <source>
        <dbReference type="ARBA" id="ARBA00022679"/>
    </source>
</evidence>
<protein>
    <recommendedName>
        <fullName evidence="2">histidine kinase</fullName>
        <ecNumber evidence="2">2.7.13.3</ecNumber>
    </recommendedName>
</protein>
<dbReference type="InterPro" id="IPR036890">
    <property type="entry name" value="HATPase_C_sf"/>
</dbReference>
<proteinExistence type="predicted"/>
<dbReference type="Pfam" id="PF02518">
    <property type="entry name" value="HATPase_c"/>
    <property type="match status" value="1"/>
</dbReference>
<sequence>MQKIFLAYVLIGFFSFNADCQNIKLADSLINEVNSGRLSDSVKCILYNKIAFNSSSPDQTIHYSELGLELSEKINLQKQIALSYLYLGDGHRLKGDLTKAIESYLKSAEKYSSLEEVIGESTAYSNLGNVYLAEGNYENSKIYFHKAIEIFRKEKDSTRLATTLLNTGELYREYHILDSALIYFQRSKVIFKNLNYPIGTAYNLGNIGLVLAEKGADNQAEENMNQAIAILEELGDRYPIAVYQNSLADIYAKRGEYNKAVKYARSSLNIGVEEGLKEQIRDASLKLSELYKSAKSSDQAYIYLKQYITYRDSINSEETIRKMADLRTEYEVNKKQVEVDLLSKQAKLNRIIAWSAVFIIALLLVLTVALLKIYRIKDRAVRIVRQRRRVIAAQRNKLDEVNKTKDRFFSIISHDIRGPISNFQGISGLINVLADSNDVDGLRQLGSMMEASAKEVSELLDNLLEWALSQEGRIPYYPQEVSLRETCQSNLNIMLNLAIAKNIDLIGHLPNDVILLVDKNSVSTIIRNLLSNAIKFTPEQGNVMLSIAEEDGFGIIEVKDSGIGISNEKLENLFSLKGTRSQWGTKGEKGIGLGLLLVHEFVELNNGRIEVESEEGKGTVFKVYLPLNSKTNSSDI</sequence>
<keyword evidence="8" id="KW-0812">Transmembrane</keyword>
<dbReference type="InterPro" id="IPR019734">
    <property type="entry name" value="TPR_rpt"/>
</dbReference>
<feature type="transmembrane region" description="Helical" evidence="8">
    <location>
        <begin position="351"/>
        <end position="374"/>
    </location>
</feature>
<keyword evidence="7" id="KW-0802">TPR repeat</keyword>
<evidence type="ECO:0000256" key="3">
    <source>
        <dbReference type="ARBA" id="ARBA00022553"/>
    </source>
</evidence>
<evidence type="ECO:0000313" key="11">
    <source>
        <dbReference type="Proteomes" id="UP000192472"/>
    </source>
</evidence>
<evidence type="ECO:0000256" key="2">
    <source>
        <dbReference type="ARBA" id="ARBA00012438"/>
    </source>
</evidence>
<dbReference type="PROSITE" id="PS50005">
    <property type="entry name" value="TPR"/>
    <property type="match status" value="1"/>
</dbReference>
<keyword evidence="11" id="KW-1185">Reference proteome</keyword>
<dbReference type="SUPFAM" id="SSF48452">
    <property type="entry name" value="TPR-like"/>
    <property type="match status" value="1"/>
</dbReference>
<dbReference type="Gene3D" id="3.30.565.10">
    <property type="entry name" value="Histidine kinase-like ATPase, C-terminal domain"/>
    <property type="match status" value="1"/>
</dbReference>
<dbReference type="InterPro" id="IPR003594">
    <property type="entry name" value="HATPase_dom"/>
</dbReference>
<keyword evidence="5 10" id="KW-0418">Kinase</keyword>
<dbReference type="PANTHER" id="PTHR43711:SF1">
    <property type="entry name" value="HISTIDINE KINASE 1"/>
    <property type="match status" value="1"/>
</dbReference>
<dbReference type="PANTHER" id="PTHR43711">
    <property type="entry name" value="TWO-COMPONENT HISTIDINE KINASE"/>
    <property type="match status" value="1"/>
</dbReference>
<dbReference type="SUPFAM" id="SSF55874">
    <property type="entry name" value="ATPase domain of HSP90 chaperone/DNA topoisomerase II/histidine kinase"/>
    <property type="match status" value="1"/>
</dbReference>
<dbReference type="EMBL" id="FWYF01000002">
    <property type="protein sequence ID" value="SMD34188.1"/>
    <property type="molecule type" value="Genomic_DNA"/>
</dbReference>
<keyword evidence="3" id="KW-0597">Phosphoprotein</keyword>
<dbReference type="InterPro" id="IPR003661">
    <property type="entry name" value="HisK_dim/P_dom"/>
</dbReference>
<dbReference type="SUPFAM" id="SSF47384">
    <property type="entry name" value="Homodimeric domain of signal transducing histidine kinase"/>
    <property type="match status" value="1"/>
</dbReference>
<dbReference type="CDD" id="cd00082">
    <property type="entry name" value="HisKA"/>
    <property type="match status" value="1"/>
</dbReference>
<dbReference type="Gene3D" id="1.10.287.130">
    <property type="match status" value="1"/>
</dbReference>
<dbReference type="SMART" id="SM00387">
    <property type="entry name" value="HATPase_c"/>
    <property type="match status" value="1"/>
</dbReference>
<dbReference type="AlphaFoldDB" id="A0A1W2GCW8"/>
<dbReference type="RefSeq" id="WP_176214740.1">
    <property type="nucleotide sequence ID" value="NZ_FWYF01000002.1"/>
</dbReference>
<dbReference type="PROSITE" id="PS50109">
    <property type="entry name" value="HIS_KIN"/>
    <property type="match status" value="1"/>
</dbReference>
<keyword evidence="8" id="KW-0472">Membrane</keyword>
<evidence type="ECO:0000256" key="7">
    <source>
        <dbReference type="PROSITE-ProRule" id="PRU00339"/>
    </source>
</evidence>
<evidence type="ECO:0000313" key="10">
    <source>
        <dbReference type="EMBL" id="SMD34188.1"/>
    </source>
</evidence>
<organism evidence="10 11">
    <name type="scientific">Reichenbachiella faecimaris</name>
    <dbReference type="NCBI Taxonomy" id="692418"/>
    <lineage>
        <taxon>Bacteria</taxon>
        <taxon>Pseudomonadati</taxon>
        <taxon>Bacteroidota</taxon>
        <taxon>Cytophagia</taxon>
        <taxon>Cytophagales</taxon>
        <taxon>Reichenbachiellaceae</taxon>
        <taxon>Reichenbachiella</taxon>
    </lineage>
</organism>
<feature type="domain" description="Histidine kinase" evidence="9">
    <location>
        <begin position="411"/>
        <end position="629"/>
    </location>
</feature>
<evidence type="ECO:0000256" key="6">
    <source>
        <dbReference type="ARBA" id="ARBA00023012"/>
    </source>
</evidence>
<keyword evidence="4" id="KW-0808">Transferase</keyword>
<accession>A0A1W2GCW8</accession>
<evidence type="ECO:0000256" key="5">
    <source>
        <dbReference type="ARBA" id="ARBA00022777"/>
    </source>
</evidence>
<dbReference type="Gene3D" id="1.25.40.10">
    <property type="entry name" value="Tetratricopeptide repeat domain"/>
    <property type="match status" value="1"/>
</dbReference>
<dbReference type="InterPro" id="IPR005467">
    <property type="entry name" value="His_kinase_dom"/>
</dbReference>
<feature type="repeat" description="TPR" evidence="7">
    <location>
        <begin position="121"/>
        <end position="154"/>
    </location>
</feature>
<dbReference type="InterPro" id="IPR011990">
    <property type="entry name" value="TPR-like_helical_dom_sf"/>
</dbReference>
<keyword evidence="6" id="KW-0902">Two-component regulatory system</keyword>
<name>A0A1W2GCW8_REIFA</name>
<keyword evidence="8" id="KW-1133">Transmembrane helix</keyword>
<evidence type="ECO:0000259" key="9">
    <source>
        <dbReference type="PROSITE" id="PS50109"/>
    </source>
</evidence>
<dbReference type="GO" id="GO:0000155">
    <property type="term" value="F:phosphorelay sensor kinase activity"/>
    <property type="evidence" value="ECO:0007669"/>
    <property type="project" value="InterPro"/>
</dbReference>
<dbReference type="STRING" id="692418.SAMN04488029_1891"/>
<dbReference type="Pfam" id="PF13424">
    <property type="entry name" value="TPR_12"/>
    <property type="match status" value="2"/>
</dbReference>
<comment type="catalytic activity">
    <reaction evidence="1">
        <text>ATP + protein L-histidine = ADP + protein N-phospho-L-histidine.</text>
        <dbReference type="EC" id="2.7.13.3"/>
    </reaction>
</comment>
<evidence type="ECO:0000256" key="8">
    <source>
        <dbReference type="SAM" id="Phobius"/>
    </source>
</evidence>
<dbReference type="SMART" id="SM00028">
    <property type="entry name" value="TPR"/>
    <property type="match status" value="5"/>
</dbReference>
<dbReference type="Proteomes" id="UP000192472">
    <property type="component" value="Unassembled WGS sequence"/>
</dbReference>
<dbReference type="InterPro" id="IPR050736">
    <property type="entry name" value="Sensor_HK_Regulatory"/>
</dbReference>
<dbReference type="InterPro" id="IPR004358">
    <property type="entry name" value="Sig_transdc_His_kin-like_C"/>
</dbReference>
<dbReference type="EC" id="2.7.13.3" evidence="2"/>
<reference evidence="10 11" key="1">
    <citation type="submission" date="2017-04" db="EMBL/GenBank/DDBJ databases">
        <authorList>
            <person name="Afonso C.L."/>
            <person name="Miller P.J."/>
            <person name="Scott M.A."/>
            <person name="Spackman E."/>
            <person name="Goraichik I."/>
            <person name="Dimitrov K.M."/>
            <person name="Suarez D.L."/>
            <person name="Swayne D.E."/>
        </authorList>
    </citation>
    <scope>NUCLEOTIDE SEQUENCE [LARGE SCALE GENOMIC DNA]</scope>
    <source>
        <strain evidence="10 11">DSM 26133</strain>
    </source>
</reference>
<dbReference type="InterPro" id="IPR036097">
    <property type="entry name" value="HisK_dim/P_sf"/>
</dbReference>
<dbReference type="PRINTS" id="PR00344">
    <property type="entry name" value="BCTRLSENSOR"/>
</dbReference>
<gene>
    <name evidence="10" type="ORF">SAMN04488029_1891</name>
</gene>
<evidence type="ECO:0000256" key="1">
    <source>
        <dbReference type="ARBA" id="ARBA00000085"/>
    </source>
</evidence>